<gene>
    <name evidence="3" type="ORF">CGI_10000102</name>
</gene>
<accession>K1P1Z8</accession>
<dbReference type="SUPFAM" id="SSF52075">
    <property type="entry name" value="Outer arm dynein light chain 1"/>
    <property type="match status" value="1"/>
</dbReference>
<dbReference type="InterPro" id="IPR025875">
    <property type="entry name" value="Leu-rich_rpt_4"/>
</dbReference>
<dbReference type="Pfam" id="PF12799">
    <property type="entry name" value="LRR_4"/>
    <property type="match status" value="1"/>
</dbReference>
<protein>
    <submittedName>
        <fullName evidence="3">Tubulin-specific chaperone E</fullName>
    </submittedName>
</protein>
<dbReference type="Gene3D" id="3.80.10.10">
    <property type="entry name" value="Ribonuclease Inhibitor"/>
    <property type="match status" value="2"/>
</dbReference>
<organism evidence="3">
    <name type="scientific">Magallana gigas</name>
    <name type="common">Pacific oyster</name>
    <name type="synonym">Crassostrea gigas</name>
    <dbReference type="NCBI Taxonomy" id="29159"/>
    <lineage>
        <taxon>Eukaryota</taxon>
        <taxon>Metazoa</taxon>
        <taxon>Spiralia</taxon>
        <taxon>Lophotrochozoa</taxon>
        <taxon>Mollusca</taxon>
        <taxon>Bivalvia</taxon>
        <taxon>Autobranchia</taxon>
        <taxon>Pteriomorphia</taxon>
        <taxon>Ostreida</taxon>
        <taxon>Ostreoidea</taxon>
        <taxon>Ostreidae</taxon>
        <taxon>Magallana</taxon>
    </lineage>
</organism>
<dbReference type="EMBL" id="JH821501">
    <property type="protein sequence ID" value="EKC17867.1"/>
    <property type="molecule type" value="Genomic_DNA"/>
</dbReference>
<sequence length="245" mass="28141">MYPPDTGAGSLPKSPTIMAQISSYLDNRLEMPTDVTELCDSFSNVKVLKLNRVHYSWQQLLECCKVFPCLEQLHVCFNNLSSVHSPGSQLQNLVLLNLESNCLESWDQILQLDICPRLESLILNDNKISSITFPDASLGSKTKFFSNLKHIYINNNRISQWSCINELNKLKSFEDLQIHGNPIQETASPETVRQLIIAKVANLKKCQRTEVQRYLNFKPYKKFSHDLLFKCIPSRRFHQSGRLIP</sequence>
<proteinExistence type="predicted"/>
<evidence type="ECO:0000256" key="1">
    <source>
        <dbReference type="ARBA" id="ARBA00022614"/>
    </source>
</evidence>
<dbReference type="PROSITE" id="PS51450">
    <property type="entry name" value="LRR"/>
    <property type="match status" value="1"/>
</dbReference>
<dbReference type="InterPro" id="IPR032675">
    <property type="entry name" value="LRR_dom_sf"/>
</dbReference>
<dbReference type="PANTHER" id="PTHR18849">
    <property type="entry name" value="LEUCINE RICH REPEAT PROTEIN"/>
    <property type="match status" value="1"/>
</dbReference>
<name>K1P1Z8_MAGGI</name>
<dbReference type="InParanoid" id="K1P1Z8"/>
<keyword evidence="1" id="KW-0433">Leucine-rich repeat</keyword>
<evidence type="ECO:0000256" key="2">
    <source>
        <dbReference type="ARBA" id="ARBA00022737"/>
    </source>
</evidence>
<dbReference type="GO" id="GO:0007010">
    <property type="term" value="P:cytoskeleton organization"/>
    <property type="evidence" value="ECO:0007669"/>
    <property type="project" value="TreeGrafter"/>
</dbReference>
<reference evidence="3" key="1">
    <citation type="journal article" date="2012" name="Nature">
        <title>The oyster genome reveals stress adaptation and complexity of shell formation.</title>
        <authorList>
            <person name="Zhang G."/>
            <person name="Fang X."/>
            <person name="Guo X."/>
            <person name="Li L."/>
            <person name="Luo R."/>
            <person name="Xu F."/>
            <person name="Yang P."/>
            <person name="Zhang L."/>
            <person name="Wang X."/>
            <person name="Qi H."/>
            <person name="Xiong Z."/>
            <person name="Que H."/>
            <person name="Xie Y."/>
            <person name="Holland P.W."/>
            <person name="Paps J."/>
            <person name="Zhu Y."/>
            <person name="Wu F."/>
            <person name="Chen Y."/>
            <person name="Wang J."/>
            <person name="Peng C."/>
            <person name="Meng J."/>
            <person name="Yang L."/>
            <person name="Liu J."/>
            <person name="Wen B."/>
            <person name="Zhang N."/>
            <person name="Huang Z."/>
            <person name="Zhu Q."/>
            <person name="Feng Y."/>
            <person name="Mount A."/>
            <person name="Hedgecock D."/>
            <person name="Xu Z."/>
            <person name="Liu Y."/>
            <person name="Domazet-Loso T."/>
            <person name="Du Y."/>
            <person name="Sun X."/>
            <person name="Zhang S."/>
            <person name="Liu B."/>
            <person name="Cheng P."/>
            <person name="Jiang X."/>
            <person name="Li J."/>
            <person name="Fan D."/>
            <person name="Wang W."/>
            <person name="Fu W."/>
            <person name="Wang T."/>
            <person name="Wang B."/>
            <person name="Zhang J."/>
            <person name="Peng Z."/>
            <person name="Li Y."/>
            <person name="Li N."/>
            <person name="Wang J."/>
            <person name="Chen M."/>
            <person name="He Y."/>
            <person name="Tan F."/>
            <person name="Song X."/>
            <person name="Zheng Q."/>
            <person name="Huang R."/>
            <person name="Yang H."/>
            <person name="Du X."/>
            <person name="Chen L."/>
            <person name="Yang M."/>
            <person name="Gaffney P.M."/>
            <person name="Wang S."/>
            <person name="Luo L."/>
            <person name="She Z."/>
            <person name="Ming Y."/>
            <person name="Huang W."/>
            <person name="Zhang S."/>
            <person name="Huang B."/>
            <person name="Zhang Y."/>
            <person name="Qu T."/>
            <person name="Ni P."/>
            <person name="Miao G."/>
            <person name="Wang J."/>
            <person name="Wang Q."/>
            <person name="Steinberg C.E."/>
            <person name="Wang H."/>
            <person name="Li N."/>
            <person name="Qian L."/>
            <person name="Zhang G."/>
            <person name="Li Y."/>
            <person name="Yang H."/>
            <person name="Liu X."/>
            <person name="Wang J."/>
            <person name="Yin Y."/>
            <person name="Wang J."/>
        </authorList>
    </citation>
    <scope>NUCLEOTIDE SEQUENCE [LARGE SCALE GENOMIC DNA]</scope>
    <source>
        <strain evidence="3">05x7-T-G4-1.051#20</strain>
    </source>
</reference>
<evidence type="ECO:0000313" key="3">
    <source>
        <dbReference type="EMBL" id="EKC17867.1"/>
    </source>
</evidence>
<dbReference type="InterPro" id="IPR001611">
    <property type="entry name" value="Leu-rich_rpt"/>
</dbReference>
<keyword evidence="2" id="KW-0677">Repeat</keyword>
<dbReference type="PANTHER" id="PTHR18849:SF0">
    <property type="entry name" value="CILIA- AND FLAGELLA-ASSOCIATED PROTEIN 410-RELATED"/>
    <property type="match status" value="1"/>
</dbReference>
<dbReference type="HOGENOM" id="CLU_1134487_0_0_1"/>
<dbReference type="AlphaFoldDB" id="K1P1Z8"/>